<name>A0ACC1T0V1_9HYPO</name>
<proteinExistence type="predicted"/>
<accession>A0ACC1T0V1</accession>
<protein>
    <submittedName>
        <fullName evidence="1">Uncharacterized protein</fullName>
    </submittedName>
</protein>
<comment type="caution">
    <text evidence="1">The sequence shown here is derived from an EMBL/GenBank/DDBJ whole genome shotgun (WGS) entry which is preliminary data.</text>
</comment>
<keyword evidence="2" id="KW-1185">Reference proteome</keyword>
<organism evidence="1 2">
    <name type="scientific">Fusarium decemcellulare</name>
    <dbReference type="NCBI Taxonomy" id="57161"/>
    <lineage>
        <taxon>Eukaryota</taxon>
        <taxon>Fungi</taxon>
        <taxon>Dikarya</taxon>
        <taxon>Ascomycota</taxon>
        <taxon>Pezizomycotina</taxon>
        <taxon>Sordariomycetes</taxon>
        <taxon>Hypocreomycetidae</taxon>
        <taxon>Hypocreales</taxon>
        <taxon>Nectriaceae</taxon>
        <taxon>Fusarium</taxon>
        <taxon>Fusarium decemcellulare species complex</taxon>
    </lineage>
</organism>
<evidence type="ECO:0000313" key="2">
    <source>
        <dbReference type="Proteomes" id="UP001148629"/>
    </source>
</evidence>
<sequence>MASLRKSVLITGCSKGGIGSALAEVFQEKGYHVFATVRNPSKISQNLSSAKNVTVLNLDVLSSGSIAAAVQSVKAATNGRLDVLVNNSGSTMVVPALDTSIDDAKKLFDLNFWAPMAMLQAFAPLLINAKGCIVNNTSVNGQVPMGFMSIYNSSKAALAAASETWRHELQPLGVRTITLLTSGVKTGSFAHYEGIELPETSHYYEVRQFIHDIADGRLQEGAITPRQYATQVVRAVEKGATGNVWAGTSAFMIRLACWLSPQSVMDMLVESIVPVRKEMSQAAQKKRA</sequence>
<reference evidence="1" key="1">
    <citation type="submission" date="2022-08" db="EMBL/GenBank/DDBJ databases">
        <title>Genome Sequence of Fusarium decemcellulare.</title>
        <authorList>
            <person name="Buettner E."/>
        </authorList>
    </citation>
    <scope>NUCLEOTIDE SEQUENCE</scope>
    <source>
        <strain evidence="1">Babe19</strain>
    </source>
</reference>
<dbReference type="EMBL" id="JANRMS010000004">
    <property type="protein sequence ID" value="KAJ3550275.1"/>
    <property type="molecule type" value="Genomic_DNA"/>
</dbReference>
<gene>
    <name evidence="1" type="ORF">NM208_g65</name>
</gene>
<evidence type="ECO:0000313" key="1">
    <source>
        <dbReference type="EMBL" id="KAJ3550275.1"/>
    </source>
</evidence>
<dbReference type="Proteomes" id="UP001148629">
    <property type="component" value="Unassembled WGS sequence"/>
</dbReference>